<dbReference type="SUPFAM" id="SSF52540">
    <property type="entry name" value="P-loop containing nucleoside triphosphate hydrolases"/>
    <property type="match status" value="1"/>
</dbReference>
<dbReference type="SUPFAM" id="SSF56747">
    <property type="entry name" value="Prim-pol domain"/>
    <property type="match status" value="1"/>
</dbReference>
<sequence length="588" mass="67613">MSEYIEIALGAPNNRNMIIAKSEIRSWISKANATNQSLHCSYYSFDSEILEHMKIRKTTRNYPGKYYLNKIIIDIDKGSEDDETTLLRVREMLRKLEDDWKVAREVIVIWFSGTGYHLSIPDIFRFTPSPNLPWEVNATLSHYFPEVDTKPLMNTGLIRVGYTINTKSNLYKIPLTYEEMHTLTPEQIHTLAISCKPRNLPKEEYTEYPDYTNLIIATKINREEDKERIEPTRIVTCGQKIFEEGAKKGFRHDNLIRLVSLWRRRGDTFNSCLVLAKDWNARNNEGITDYELVKQSRYIWDRGYTPGCTDKVLVKYCDTKCIHYQKKNLSISVESAIDMEKSYGIYVKSLPEKALNIGKLLGIKKDLILVPQDYVLFIGGSGLNKTTLAQIISVRLRPKKVLYLNLEFASSLLYRRSLQIATKMTKIELEKYYLENNDGLAKYVDHISVIDISPNLEILKKTISEHSPHIVFVDTLGLLEVDGYGDKTKVIGEALKSIARRTSTIIVGIHHISKEAAFDNKGNPKELTIQSGLGSSYLHNQADWVWGIEGRNEGSIRTFKSLKARDDEHFLDVFQFNKETFHLTSISV</sequence>
<dbReference type="Gene3D" id="3.40.50.300">
    <property type="entry name" value="P-loop containing nucleotide triphosphate hydrolases"/>
    <property type="match status" value="1"/>
</dbReference>
<accession>A0A6H2A415</accession>
<organism evidence="1">
    <name type="scientific">viral metagenome</name>
    <dbReference type="NCBI Taxonomy" id="1070528"/>
    <lineage>
        <taxon>unclassified sequences</taxon>
        <taxon>metagenomes</taxon>
        <taxon>organismal metagenomes</taxon>
    </lineage>
</organism>
<reference evidence="1" key="1">
    <citation type="submission" date="2020-03" db="EMBL/GenBank/DDBJ databases">
        <title>The deep terrestrial virosphere.</title>
        <authorList>
            <person name="Holmfeldt K."/>
            <person name="Nilsson E."/>
            <person name="Simone D."/>
            <person name="Lopez-Fernandez M."/>
            <person name="Wu X."/>
            <person name="de Brujin I."/>
            <person name="Lundin D."/>
            <person name="Andersson A."/>
            <person name="Bertilsson S."/>
            <person name="Dopson M."/>
        </authorList>
    </citation>
    <scope>NUCLEOTIDE SEQUENCE</scope>
    <source>
        <strain evidence="1">TM448A05254</strain>
    </source>
</reference>
<gene>
    <name evidence="1" type="ORF">TM448A05254_0004</name>
</gene>
<dbReference type="AlphaFoldDB" id="A0A6H2A415"/>
<name>A0A6H2A415_9ZZZZ</name>
<dbReference type="InterPro" id="IPR027417">
    <property type="entry name" value="P-loop_NTPase"/>
</dbReference>
<evidence type="ECO:0000313" key="1">
    <source>
        <dbReference type="EMBL" id="QJA54554.1"/>
    </source>
</evidence>
<protein>
    <submittedName>
        <fullName evidence="1">Putative ATPase domain containing protein</fullName>
    </submittedName>
</protein>
<dbReference type="EMBL" id="MT144517">
    <property type="protein sequence ID" value="QJA54554.1"/>
    <property type="molecule type" value="Genomic_DNA"/>
</dbReference>
<proteinExistence type="predicted"/>